<dbReference type="Proteomes" id="UP000526033">
    <property type="component" value="Unassembled WGS sequence"/>
</dbReference>
<evidence type="ECO:0000259" key="9">
    <source>
        <dbReference type="Pfam" id="PF00571"/>
    </source>
</evidence>
<feature type="domain" description="SLC41A/MgtE integral membrane" evidence="10">
    <location>
        <begin position="213"/>
        <end position="333"/>
    </location>
</feature>
<dbReference type="SUPFAM" id="SSF54631">
    <property type="entry name" value="CBS-domain pair"/>
    <property type="match status" value="1"/>
</dbReference>
<evidence type="ECO:0000256" key="5">
    <source>
        <dbReference type="ARBA" id="ARBA00022842"/>
    </source>
</evidence>
<organism evidence="11 12">
    <name type="scientific">candidate division WWE3 bacterium</name>
    <dbReference type="NCBI Taxonomy" id="2053526"/>
    <lineage>
        <taxon>Bacteria</taxon>
        <taxon>Katanobacteria</taxon>
    </lineage>
</organism>
<evidence type="ECO:0000259" key="10">
    <source>
        <dbReference type="Pfam" id="PF01769"/>
    </source>
</evidence>
<keyword evidence="7 8" id="KW-0472">Membrane</keyword>
<evidence type="ECO:0000256" key="7">
    <source>
        <dbReference type="ARBA" id="ARBA00023136"/>
    </source>
</evidence>
<keyword evidence="5" id="KW-0460">Magnesium</keyword>
<evidence type="ECO:0000256" key="6">
    <source>
        <dbReference type="ARBA" id="ARBA00022989"/>
    </source>
</evidence>
<dbReference type="Pfam" id="PF01769">
    <property type="entry name" value="MgtE"/>
    <property type="match status" value="1"/>
</dbReference>
<comment type="similarity">
    <text evidence="2">Belongs to the SLC41A transporter family.</text>
</comment>
<keyword evidence="4 8" id="KW-0812">Transmembrane</keyword>
<gene>
    <name evidence="11" type="ORF">GYA27_01010</name>
</gene>
<sequence>MPTPSDNKLYEVKELHTANDKNSAIKLVIQDFPLAKETDQIKDIETHLIENINNLKTINYIYIKNDQNQLTGILSIKELFRQDKEKYVSEVMEKDITSVKPTYSKERVTYVALRHSLKDIPVVDDNHVLLGVIPYDTIYNLAYKEARIELMKFAGLRHEGVATENIMEEPILRSVRHRIPWLFLGLLGGIAMAGIIDGFSSTLQQNIILAAFMPLIVYMSDAVGTQMEAFIIRDLAINPKLDFKAYFFRQLLALLSISLISSLVVFLLSFVLYKNILISSTLALSLTAAILSALITGLFIPKMFSHLKQDPANASGPIGTIIQDTLSVVIYLAVATLML</sequence>
<comment type="caution">
    <text evidence="11">The sequence shown here is derived from an EMBL/GenBank/DDBJ whole genome shotgun (WGS) entry which is preliminary data.</text>
</comment>
<dbReference type="SUPFAM" id="SSF161093">
    <property type="entry name" value="MgtE membrane domain-like"/>
    <property type="match status" value="1"/>
</dbReference>
<keyword evidence="6 8" id="KW-1133">Transmembrane helix</keyword>
<evidence type="ECO:0000313" key="12">
    <source>
        <dbReference type="Proteomes" id="UP000526033"/>
    </source>
</evidence>
<dbReference type="Gene3D" id="3.10.580.10">
    <property type="entry name" value="CBS-domain"/>
    <property type="match status" value="1"/>
</dbReference>
<dbReference type="EMBL" id="JAAZNL010000010">
    <property type="protein sequence ID" value="NMB69770.1"/>
    <property type="molecule type" value="Genomic_DNA"/>
</dbReference>
<evidence type="ECO:0000313" key="11">
    <source>
        <dbReference type="EMBL" id="NMB69770.1"/>
    </source>
</evidence>
<dbReference type="AlphaFoldDB" id="A0A7X9DJT0"/>
<dbReference type="PANTHER" id="PTHR43773:SF1">
    <property type="entry name" value="MAGNESIUM TRANSPORTER MGTE"/>
    <property type="match status" value="1"/>
</dbReference>
<feature type="domain" description="CBS" evidence="9">
    <location>
        <begin position="88"/>
        <end position="138"/>
    </location>
</feature>
<feature type="transmembrane region" description="Helical" evidence="8">
    <location>
        <begin position="251"/>
        <end position="270"/>
    </location>
</feature>
<proteinExistence type="inferred from homology"/>
<feature type="transmembrane region" description="Helical" evidence="8">
    <location>
        <begin position="276"/>
        <end position="300"/>
    </location>
</feature>
<evidence type="ECO:0000256" key="4">
    <source>
        <dbReference type="ARBA" id="ARBA00022692"/>
    </source>
</evidence>
<dbReference type="GO" id="GO:0015095">
    <property type="term" value="F:magnesium ion transmembrane transporter activity"/>
    <property type="evidence" value="ECO:0007669"/>
    <property type="project" value="InterPro"/>
</dbReference>
<dbReference type="GO" id="GO:0016020">
    <property type="term" value="C:membrane"/>
    <property type="evidence" value="ECO:0007669"/>
    <property type="project" value="UniProtKB-SubCell"/>
</dbReference>
<evidence type="ECO:0000256" key="2">
    <source>
        <dbReference type="ARBA" id="ARBA00009749"/>
    </source>
</evidence>
<dbReference type="Gene3D" id="1.10.357.20">
    <property type="entry name" value="SLC41 divalent cation transporters, integral membrane domain"/>
    <property type="match status" value="1"/>
</dbReference>
<feature type="transmembrane region" description="Helical" evidence="8">
    <location>
        <begin position="181"/>
        <end position="201"/>
    </location>
</feature>
<dbReference type="InterPro" id="IPR046342">
    <property type="entry name" value="CBS_dom_sf"/>
</dbReference>
<dbReference type="InterPro" id="IPR036739">
    <property type="entry name" value="SLC41_membr_dom_sf"/>
</dbReference>
<comment type="subcellular location">
    <subcellularLocation>
        <location evidence="1">Membrane</location>
        <topology evidence="1">Multi-pass membrane protein</topology>
    </subcellularLocation>
</comment>
<dbReference type="PANTHER" id="PTHR43773">
    <property type="entry name" value="MAGNESIUM TRANSPORTER MGTE"/>
    <property type="match status" value="1"/>
</dbReference>
<keyword evidence="3" id="KW-0813">Transport</keyword>
<dbReference type="InterPro" id="IPR000644">
    <property type="entry name" value="CBS_dom"/>
</dbReference>
<dbReference type="InterPro" id="IPR006669">
    <property type="entry name" value="MgtE_transporter"/>
</dbReference>
<reference evidence="11 12" key="1">
    <citation type="journal article" date="2020" name="Biotechnol. Biofuels">
        <title>New insights from the biogas microbiome by comprehensive genome-resolved metagenomics of nearly 1600 species originating from multiple anaerobic digesters.</title>
        <authorList>
            <person name="Campanaro S."/>
            <person name="Treu L."/>
            <person name="Rodriguez-R L.M."/>
            <person name="Kovalovszki A."/>
            <person name="Ziels R.M."/>
            <person name="Maus I."/>
            <person name="Zhu X."/>
            <person name="Kougias P.G."/>
            <person name="Basile A."/>
            <person name="Luo G."/>
            <person name="Schluter A."/>
            <person name="Konstantinidis K.T."/>
            <person name="Angelidaki I."/>
        </authorList>
    </citation>
    <scope>NUCLEOTIDE SEQUENCE [LARGE SCALE GENOMIC DNA]</scope>
    <source>
        <strain evidence="11">AS27yjCOA_165</strain>
    </source>
</reference>
<dbReference type="InterPro" id="IPR006667">
    <property type="entry name" value="SLC41_membr_dom"/>
</dbReference>
<accession>A0A7X9DJT0</accession>
<evidence type="ECO:0000256" key="8">
    <source>
        <dbReference type="SAM" id="Phobius"/>
    </source>
</evidence>
<dbReference type="Pfam" id="PF00571">
    <property type="entry name" value="CBS"/>
    <property type="match status" value="1"/>
</dbReference>
<name>A0A7X9DJT0_UNCKA</name>
<evidence type="ECO:0000256" key="3">
    <source>
        <dbReference type="ARBA" id="ARBA00022448"/>
    </source>
</evidence>
<protein>
    <submittedName>
        <fullName evidence="11">Magnesium transporter</fullName>
    </submittedName>
</protein>
<evidence type="ECO:0000256" key="1">
    <source>
        <dbReference type="ARBA" id="ARBA00004141"/>
    </source>
</evidence>